<evidence type="ECO:0000256" key="7">
    <source>
        <dbReference type="ARBA" id="ARBA00023136"/>
    </source>
</evidence>
<evidence type="ECO:0000256" key="2">
    <source>
        <dbReference type="ARBA" id="ARBA00006236"/>
    </source>
</evidence>
<dbReference type="Proteomes" id="UP000197058">
    <property type="component" value="Chromosome"/>
</dbReference>
<dbReference type="InterPro" id="IPR020846">
    <property type="entry name" value="MFS_dom"/>
</dbReference>
<dbReference type="FunFam" id="1.20.1720.10:FF:000005">
    <property type="entry name" value="Bcr/CflA family efflux transporter"/>
    <property type="match status" value="1"/>
</dbReference>
<feature type="transmembrane region" description="Helical" evidence="8">
    <location>
        <begin position="137"/>
        <end position="162"/>
    </location>
</feature>
<name>A0AAI8GT62_MAMSC</name>
<evidence type="ECO:0000256" key="3">
    <source>
        <dbReference type="ARBA" id="ARBA00022448"/>
    </source>
</evidence>
<dbReference type="Pfam" id="PF07690">
    <property type="entry name" value="MFS_1"/>
    <property type="match status" value="1"/>
</dbReference>
<dbReference type="PROSITE" id="PS50850">
    <property type="entry name" value="MFS"/>
    <property type="match status" value="1"/>
</dbReference>
<dbReference type="EMBL" id="CP022046">
    <property type="protein sequence ID" value="ASE33447.1"/>
    <property type="molecule type" value="Genomic_DNA"/>
</dbReference>
<feature type="transmembrane region" description="Helical" evidence="8">
    <location>
        <begin position="51"/>
        <end position="68"/>
    </location>
</feature>
<gene>
    <name evidence="10" type="ORF">CEP64_02175</name>
</gene>
<keyword evidence="4 8" id="KW-1003">Cell membrane</keyword>
<accession>A0AAI8GT62</accession>
<dbReference type="KEGG" id="sscu:CEP64_02175"/>
<comment type="caution">
    <text evidence="8">Lacks conserved residue(s) required for the propagation of feature annotation.</text>
</comment>
<dbReference type="GO" id="GO:1990961">
    <property type="term" value="P:xenobiotic detoxification by transmembrane export across the plasma membrane"/>
    <property type="evidence" value="ECO:0007669"/>
    <property type="project" value="InterPro"/>
</dbReference>
<organism evidence="10 11">
    <name type="scientific">Mammaliicoccus sciuri</name>
    <name type="common">Staphylococcus sciuri</name>
    <dbReference type="NCBI Taxonomy" id="1296"/>
    <lineage>
        <taxon>Bacteria</taxon>
        <taxon>Bacillati</taxon>
        <taxon>Bacillota</taxon>
        <taxon>Bacilli</taxon>
        <taxon>Bacillales</taxon>
        <taxon>Staphylococcaceae</taxon>
        <taxon>Mammaliicoccus</taxon>
    </lineage>
</organism>
<dbReference type="PROSITE" id="PS00216">
    <property type="entry name" value="SUGAR_TRANSPORT_1"/>
    <property type="match status" value="1"/>
</dbReference>
<dbReference type="Gene3D" id="1.20.1720.10">
    <property type="entry name" value="Multidrug resistance protein D"/>
    <property type="match status" value="1"/>
</dbReference>
<evidence type="ECO:0000256" key="4">
    <source>
        <dbReference type="ARBA" id="ARBA00022475"/>
    </source>
</evidence>
<dbReference type="InterPro" id="IPR004812">
    <property type="entry name" value="Efflux_drug-R_Bcr/CmlA"/>
</dbReference>
<proteinExistence type="inferred from homology"/>
<comment type="subcellular location">
    <subcellularLocation>
        <location evidence="1 8">Cell membrane</location>
        <topology evidence="1 8">Multi-pass membrane protein</topology>
    </subcellularLocation>
</comment>
<evidence type="ECO:0000259" key="9">
    <source>
        <dbReference type="PROSITE" id="PS50850"/>
    </source>
</evidence>
<sequence length="400" mass="43387">MNEQKMAKPSLFLIVILGLLTAFGPFSIDMYLPALPEISRDFDTTTSNTQLTLTLFMVGLAVGQVFVGPLSDFIGRKRPLMVALIVYTVASILCVFAPNIYVMMALRFVQGFTGGAGAVISRAISSDLYKGKALTKFLAILMLVNGVAPILAPVLGGIILSFSTWKVVFILLTIFGFIMFSLSSLKLTESLPEAERSSGRISEVLTDFKNLLKSPKFLMPLFIQGCTYALLFSYISASSFITQSVYHISPLAFSCMFAFNGFGLILSGQIINKLVDYYDEHVLMRLFGMIQIIGVIIVSITLMNGLSIWILMIGFFILVSPVSAIGTTGFSIAMANNKGGAGSAASLLGLSQFLFGGIVSPLVGIKGEHEVYPYVLTIIIVSILLIILFFINSKVFKRAA</sequence>
<feature type="transmembrane region" description="Helical" evidence="8">
    <location>
        <begin position="168"/>
        <end position="187"/>
    </location>
</feature>
<feature type="transmembrane region" description="Helical" evidence="8">
    <location>
        <begin position="80"/>
        <end position="102"/>
    </location>
</feature>
<dbReference type="AlphaFoldDB" id="A0AAI8GT62"/>
<dbReference type="InterPro" id="IPR005829">
    <property type="entry name" value="Sugar_transporter_CS"/>
</dbReference>
<evidence type="ECO:0000313" key="11">
    <source>
        <dbReference type="Proteomes" id="UP000197058"/>
    </source>
</evidence>
<feature type="transmembrane region" description="Helical" evidence="8">
    <location>
        <begin position="371"/>
        <end position="391"/>
    </location>
</feature>
<keyword evidence="6 8" id="KW-1133">Transmembrane helix</keyword>
<protein>
    <recommendedName>
        <fullName evidence="8">Bcr/CflA family efflux transporter</fullName>
    </recommendedName>
</protein>
<feature type="transmembrane region" description="Helical" evidence="8">
    <location>
        <begin position="345"/>
        <end position="365"/>
    </location>
</feature>
<dbReference type="NCBIfam" id="TIGR00710">
    <property type="entry name" value="efflux_Bcr_CflA"/>
    <property type="match status" value="1"/>
</dbReference>
<feature type="transmembrane region" description="Helical" evidence="8">
    <location>
        <begin position="282"/>
        <end position="302"/>
    </location>
</feature>
<feature type="transmembrane region" description="Helical" evidence="8">
    <location>
        <begin position="217"/>
        <end position="236"/>
    </location>
</feature>
<keyword evidence="7 8" id="KW-0472">Membrane</keyword>
<evidence type="ECO:0000313" key="10">
    <source>
        <dbReference type="EMBL" id="ASE33447.1"/>
    </source>
</evidence>
<comment type="similarity">
    <text evidence="2 8">Belongs to the major facilitator superfamily. Bcr/CmlA family.</text>
</comment>
<feature type="transmembrane region" description="Helical" evidence="8">
    <location>
        <begin position="308"/>
        <end position="333"/>
    </location>
</feature>
<dbReference type="GO" id="GO:0042910">
    <property type="term" value="F:xenobiotic transmembrane transporter activity"/>
    <property type="evidence" value="ECO:0007669"/>
    <property type="project" value="InterPro"/>
</dbReference>
<keyword evidence="3 8" id="KW-0813">Transport</keyword>
<evidence type="ECO:0000256" key="5">
    <source>
        <dbReference type="ARBA" id="ARBA00022692"/>
    </source>
</evidence>
<dbReference type="CDD" id="cd17320">
    <property type="entry name" value="MFS_MdfA_MDR_like"/>
    <property type="match status" value="1"/>
</dbReference>
<dbReference type="InterPro" id="IPR036259">
    <property type="entry name" value="MFS_trans_sf"/>
</dbReference>
<dbReference type="PANTHER" id="PTHR23502">
    <property type="entry name" value="MAJOR FACILITATOR SUPERFAMILY"/>
    <property type="match status" value="1"/>
</dbReference>
<feature type="domain" description="Major facilitator superfamily (MFS) profile" evidence="9">
    <location>
        <begin position="10"/>
        <end position="394"/>
    </location>
</feature>
<dbReference type="SUPFAM" id="SSF103473">
    <property type="entry name" value="MFS general substrate transporter"/>
    <property type="match status" value="1"/>
</dbReference>
<reference evidence="11" key="1">
    <citation type="submission" date="2017-06" db="EMBL/GenBank/DDBJ databases">
        <title>FDA dAtabase for Regulatory Grade micrObial Sequences (FDA-ARGOS): Supporting development and validation of Infectious Disease Dx tests.</title>
        <authorList>
            <person name="Goldberg B."/>
            <person name="Campos J."/>
            <person name="Tallon L."/>
            <person name="Sadzewicz L."/>
            <person name="Sengamalay N."/>
            <person name="Ott S."/>
            <person name="Godinez A."/>
            <person name="Nagaraj S."/>
            <person name="Vavikolanu K."/>
            <person name="Nadendla S."/>
            <person name="George J."/>
            <person name="Geyer C."/>
            <person name="Sichtig H."/>
        </authorList>
    </citation>
    <scope>NUCLEOTIDE SEQUENCE [LARGE SCALE GENOMIC DNA]</scope>
    <source>
        <strain evidence="11">FDAARGOS_285</strain>
    </source>
</reference>
<dbReference type="RefSeq" id="WP_058591156.1">
    <property type="nucleotide sequence ID" value="NZ_CP022046.2"/>
</dbReference>
<evidence type="ECO:0000256" key="6">
    <source>
        <dbReference type="ARBA" id="ARBA00022989"/>
    </source>
</evidence>
<evidence type="ECO:0000256" key="1">
    <source>
        <dbReference type="ARBA" id="ARBA00004651"/>
    </source>
</evidence>
<keyword evidence="5 8" id="KW-0812">Transmembrane</keyword>
<feature type="transmembrane region" description="Helical" evidence="8">
    <location>
        <begin position="248"/>
        <end position="270"/>
    </location>
</feature>
<dbReference type="InterPro" id="IPR011701">
    <property type="entry name" value="MFS"/>
</dbReference>
<evidence type="ECO:0000256" key="8">
    <source>
        <dbReference type="RuleBase" id="RU365088"/>
    </source>
</evidence>
<dbReference type="PANTHER" id="PTHR23502:SF132">
    <property type="entry name" value="POLYAMINE TRANSPORTER 2-RELATED"/>
    <property type="match status" value="1"/>
</dbReference>
<dbReference type="GO" id="GO:0005886">
    <property type="term" value="C:plasma membrane"/>
    <property type="evidence" value="ECO:0007669"/>
    <property type="project" value="UniProtKB-SubCell"/>
</dbReference>